<dbReference type="InterPro" id="IPR010994">
    <property type="entry name" value="RuvA_2-like"/>
</dbReference>
<sequence length="88" mass="9421">MKLKSIFIISFVLGVAPCAIHAAPVNVNSADSAQIASALPGIGLVKAQRIAEYCQKNPCQKSEDLLAVKGVGPKTLERIQQDLRFSDQ</sequence>
<feature type="domain" description="Helix-hairpin-helix DNA-binding motif class 1" evidence="2">
    <location>
        <begin position="34"/>
        <end position="53"/>
    </location>
</feature>
<feature type="signal peptide" evidence="1">
    <location>
        <begin position="1"/>
        <end position="22"/>
    </location>
</feature>
<protein>
    <submittedName>
        <fullName evidence="3">Competence protein ComE</fullName>
    </submittedName>
</protein>
<evidence type="ECO:0000313" key="3">
    <source>
        <dbReference type="EMBL" id="BBP45205.1"/>
    </source>
</evidence>
<dbReference type="SUPFAM" id="SSF47781">
    <property type="entry name" value="RuvA domain 2-like"/>
    <property type="match status" value="1"/>
</dbReference>
<feature type="domain" description="Helix-hairpin-helix DNA-binding motif class 1" evidence="2">
    <location>
        <begin position="63"/>
        <end position="82"/>
    </location>
</feature>
<organism evidence="3 4">
    <name type="scientific">Thiosulfatimonas sediminis</name>
    <dbReference type="NCBI Taxonomy" id="2675054"/>
    <lineage>
        <taxon>Bacteria</taxon>
        <taxon>Pseudomonadati</taxon>
        <taxon>Pseudomonadota</taxon>
        <taxon>Gammaproteobacteria</taxon>
        <taxon>Thiotrichales</taxon>
        <taxon>Piscirickettsiaceae</taxon>
        <taxon>Thiosulfatimonas</taxon>
    </lineage>
</organism>
<evidence type="ECO:0000313" key="4">
    <source>
        <dbReference type="Proteomes" id="UP000501726"/>
    </source>
</evidence>
<dbReference type="PANTHER" id="PTHR21180:SF32">
    <property type="entry name" value="ENDONUCLEASE_EXONUCLEASE_PHOSPHATASE FAMILY DOMAIN-CONTAINING PROTEIN 1"/>
    <property type="match status" value="1"/>
</dbReference>
<proteinExistence type="predicted"/>
<name>A0A6F8PSW1_9GAMM</name>
<evidence type="ECO:0000256" key="1">
    <source>
        <dbReference type="SAM" id="SignalP"/>
    </source>
</evidence>
<dbReference type="KEGG" id="tse:THMIRHAS_05780"/>
<accession>A0A6F8PSW1</accession>
<dbReference type="RefSeq" id="WP_173270668.1">
    <property type="nucleotide sequence ID" value="NZ_AP021889.1"/>
</dbReference>
<dbReference type="AlphaFoldDB" id="A0A6F8PSW1"/>
<feature type="chain" id="PRO_5026103452" evidence="1">
    <location>
        <begin position="23"/>
        <end position="88"/>
    </location>
</feature>
<dbReference type="GO" id="GO:0003677">
    <property type="term" value="F:DNA binding"/>
    <property type="evidence" value="ECO:0007669"/>
    <property type="project" value="InterPro"/>
</dbReference>
<dbReference type="GO" id="GO:0015628">
    <property type="term" value="P:protein secretion by the type II secretion system"/>
    <property type="evidence" value="ECO:0007669"/>
    <property type="project" value="TreeGrafter"/>
</dbReference>
<gene>
    <name evidence="3" type="ORF">THMIRHAS_05780</name>
</gene>
<keyword evidence="1" id="KW-0732">Signal</keyword>
<evidence type="ECO:0000259" key="2">
    <source>
        <dbReference type="SMART" id="SM00278"/>
    </source>
</evidence>
<dbReference type="SMART" id="SM00278">
    <property type="entry name" value="HhH1"/>
    <property type="match status" value="2"/>
</dbReference>
<reference evidence="4" key="1">
    <citation type="submission" date="2019-11" db="EMBL/GenBank/DDBJ databases">
        <title>Isolation and characterization of two novel species in the genus Thiomicrorhabdus.</title>
        <authorList>
            <person name="Mochizuki J."/>
            <person name="Kojima H."/>
            <person name="Fukui M."/>
        </authorList>
    </citation>
    <scope>NUCLEOTIDE SEQUENCE [LARGE SCALE GENOMIC DNA]</scope>
    <source>
        <strain evidence="4">aks77</strain>
    </source>
</reference>
<dbReference type="GO" id="GO:0006281">
    <property type="term" value="P:DNA repair"/>
    <property type="evidence" value="ECO:0007669"/>
    <property type="project" value="InterPro"/>
</dbReference>
<keyword evidence="4" id="KW-1185">Reference proteome</keyword>
<dbReference type="Pfam" id="PF12836">
    <property type="entry name" value="HHH_3"/>
    <property type="match status" value="1"/>
</dbReference>
<dbReference type="GO" id="GO:0015627">
    <property type="term" value="C:type II protein secretion system complex"/>
    <property type="evidence" value="ECO:0007669"/>
    <property type="project" value="TreeGrafter"/>
</dbReference>
<dbReference type="EMBL" id="AP021889">
    <property type="protein sequence ID" value="BBP45205.1"/>
    <property type="molecule type" value="Genomic_DNA"/>
</dbReference>
<dbReference type="Gene3D" id="1.10.150.320">
    <property type="entry name" value="Photosystem II 12 kDa extrinsic protein"/>
    <property type="match status" value="1"/>
</dbReference>
<dbReference type="InterPro" id="IPR003583">
    <property type="entry name" value="Hlx-hairpin-Hlx_DNA-bd_motif"/>
</dbReference>
<dbReference type="PANTHER" id="PTHR21180">
    <property type="entry name" value="ENDONUCLEASE/EXONUCLEASE/PHOSPHATASE FAMILY DOMAIN-CONTAINING PROTEIN 1"/>
    <property type="match status" value="1"/>
</dbReference>
<dbReference type="InterPro" id="IPR051675">
    <property type="entry name" value="Endo/Exo/Phosphatase_dom_1"/>
</dbReference>
<dbReference type="Proteomes" id="UP000501726">
    <property type="component" value="Chromosome"/>
</dbReference>